<reference evidence="2 3" key="1">
    <citation type="journal article" date="2013" name="J. Biotechnol.">
        <title>Establishment and interpretation of the genome sequence of the phytopathogenic fungus Rhizoctonia solani AG1-IB isolate 7/3/14.</title>
        <authorList>
            <person name="Wibberg D.W."/>
            <person name="Jelonek L.J."/>
            <person name="Rupp O.R."/>
            <person name="Hennig M.H."/>
            <person name="Eikmeyer F.E."/>
            <person name="Goesmann A.G."/>
            <person name="Hartmann A.H."/>
            <person name="Borriss R.B."/>
            <person name="Grosch R.G."/>
            <person name="Puehler A.P."/>
            <person name="Schlueter A.S."/>
        </authorList>
    </citation>
    <scope>NUCLEOTIDE SEQUENCE [LARGE SCALE GENOMIC DNA]</scope>
    <source>
        <strain evidence="3">AG1-IB / isolate 7/3/14</strain>
    </source>
</reference>
<comment type="caution">
    <text evidence="2">The sequence shown here is derived from an EMBL/GenBank/DDBJ whole genome shotgun (WGS) entry which is preliminary data.</text>
</comment>
<dbReference type="AlphaFoldDB" id="M5C1I7"/>
<protein>
    <submittedName>
        <fullName evidence="2">Uncharacterized protein</fullName>
    </submittedName>
</protein>
<gene>
    <name evidence="2" type="ORF">BN14_07939</name>
</gene>
<sequence length="184" mass="20882">MLIGFRIFAFIVACIAVVAAVPAPTHKHKDCNRNFFWWGRKNYCLPYGGIRGVLTPGRHHCGRWYWHTTLGYCVPPQPNWDDPQCPAGWRWDDGAYSCLPATPTLPGPGQCNPSHFWWEAKSFCLITGGPSPLPIAPNGWRCPNNWYWHGNGYCAPRAIGYCNNPVCHSSFLWDPLGLYCKPRF</sequence>
<proteinExistence type="predicted"/>
<evidence type="ECO:0000313" key="2">
    <source>
        <dbReference type="EMBL" id="CCO33853.1"/>
    </source>
</evidence>
<evidence type="ECO:0000313" key="3">
    <source>
        <dbReference type="Proteomes" id="UP000012065"/>
    </source>
</evidence>
<dbReference type="HOGENOM" id="CLU_1441986_0_0_1"/>
<feature type="signal peptide" evidence="1">
    <location>
        <begin position="1"/>
        <end position="20"/>
    </location>
</feature>
<organism evidence="2 3">
    <name type="scientific">Thanatephorus cucumeris (strain AG1-IB / isolate 7/3/14)</name>
    <name type="common">Lettuce bottom rot fungus</name>
    <name type="synonym">Rhizoctonia solani</name>
    <dbReference type="NCBI Taxonomy" id="1108050"/>
    <lineage>
        <taxon>Eukaryota</taxon>
        <taxon>Fungi</taxon>
        <taxon>Dikarya</taxon>
        <taxon>Basidiomycota</taxon>
        <taxon>Agaricomycotina</taxon>
        <taxon>Agaricomycetes</taxon>
        <taxon>Cantharellales</taxon>
        <taxon>Ceratobasidiaceae</taxon>
        <taxon>Rhizoctonia</taxon>
        <taxon>Rhizoctonia solani AG-1</taxon>
    </lineage>
</organism>
<name>M5C1I7_THACB</name>
<dbReference type="EMBL" id="CAOJ01012218">
    <property type="protein sequence ID" value="CCO33853.1"/>
    <property type="molecule type" value="Genomic_DNA"/>
</dbReference>
<evidence type="ECO:0000256" key="1">
    <source>
        <dbReference type="SAM" id="SignalP"/>
    </source>
</evidence>
<accession>M5C1I7</accession>
<dbReference type="Proteomes" id="UP000012065">
    <property type="component" value="Unassembled WGS sequence"/>
</dbReference>
<keyword evidence="1" id="KW-0732">Signal</keyword>
<feature type="chain" id="PRO_5004063767" evidence="1">
    <location>
        <begin position="21"/>
        <end position="184"/>
    </location>
</feature>